<name>A0ABY0V525_9ACTO</name>
<evidence type="ECO:0000313" key="3">
    <source>
        <dbReference type="Proteomes" id="UP000198976"/>
    </source>
</evidence>
<dbReference type="Proteomes" id="UP000198976">
    <property type="component" value="Chromosome I"/>
</dbReference>
<organism evidence="2 3">
    <name type="scientific">Schaalia radingae</name>
    <dbReference type="NCBI Taxonomy" id="131110"/>
    <lineage>
        <taxon>Bacteria</taxon>
        <taxon>Bacillati</taxon>
        <taxon>Actinomycetota</taxon>
        <taxon>Actinomycetes</taxon>
        <taxon>Actinomycetales</taxon>
        <taxon>Actinomycetaceae</taxon>
        <taxon>Schaalia</taxon>
    </lineage>
</organism>
<proteinExistence type="predicted"/>
<feature type="region of interest" description="Disordered" evidence="1">
    <location>
        <begin position="75"/>
        <end position="100"/>
    </location>
</feature>
<protein>
    <submittedName>
        <fullName evidence="2">Uncharacterized protein</fullName>
    </submittedName>
</protein>
<feature type="compositionally biased region" description="Basic and acidic residues" evidence="1">
    <location>
        <begin position="7"/>
        <end position="26"/>
    </location>
</feature>
<sequence>MDFDGMPSEKLDSLQEAVEREQERRHVRSVAERQAARLAADYVRAGGLFDALINAMCEGLEQAAVERAERERVEKEALSGVAPPSPSAGTGLARFEGAEH</sequence>
<accession>A0ABY0V525</accession>
<keyword evidence="3" id="KW-1185">Reference proteome</keyword>
<reference evidence="2 3" key="1">
    <citation type="submission" date="2016-10" db="EMBL/GenBank/DDBJ databases">
        <authorList>
            <person name="Varghese N."/>
            <person name="Submissions S."/>
        </authorList>
    </citation>
    <scope>NUCLEOTIDE SEQUENCE [LARGE SCALE GENOMIC DNA]</scope>
    <source>
        <strain evidence="2 3">DSM 9169</strain>
    </source>
</reference>
<feature type="region of interest" description="Disordered" evidence="1">
    <location>
        <begin position="1"/>
        <end position="26"/>
    </location>
</feature>
<evidence type="ECO:0000256" key="1">
    <source>
        <dbReference type="SAM" id="MobiDB-lite"/>
    </source>
</evidence>
<dbReference type="EMBL" id="LT629792">
    <property type="protein sequence ID" value="SDT85700.1"/>
    <property type="molecule type" value="Genomic_DNA"/>
</dbReference>
<evidence type="ECO:0000313" key="2">
    <source>
        <dbReference type="EMBL" id="SDT85700.1"/>
    </source>
</evidence>
<gene>
    <name evidence="2" type="ORF">SAMN04489714_0135</name>
</gene>